<comment type="caution">
    <text evidence="1">The sequence shown here is derived from an EMBL/GenBank/DDBJ whole genome shotgun (WGS) entry which is preliminary data.</text>
</comment>
<gene>
    <name evidence="1" type="ORF">NUZ5A_20657</name>
</gene>
<dbReference type="EMBL" id="CAJNAQ010000002">
    <property type="protein sequence ID" value="CAE6489716.1"/>
    <property type="molecule type" value="Genomic_DNA"/>
</dbReference>
<organism evidence="1 2">
    <name type="scientific">Candidatus Nitrosotenuis uzonensis</name>
    <dbReference type="NCBI Taxonomy" id="1407055"/>
    <lineage>
        <taxon>Archaea</taxon>
        <taxon>Nitrososphaerota</taxon>
        <taxon>Candidatus Nitrosotenuis</taxon>
    </lineage>
</organism>
<dbReference type="AlphaFoldDB" id="A0A812F5F1"/>
<evidence type="ECO:0000313" key="2">
    <source>
        <dbReference type="Proteomes" id="UP000655759"/>
    </source>
</evidence>
<name>A0A812F5F1_9ARCH</name>
<dbReference type="Proteomes" id="UP000655759">
    <property type="component" value="Unassembled WGS sequence"/>
</dbReference>
<proteinExistence type="predicted"/>
<sequence length="44" mass="5377">MLKIHLAVYYGQNLLKRFSFYFSDSRISRSNSKWPFFFIDLSRP</sequence>
<evidence type="ECO:0000313" key="1">
    <source>
        <dbReference type="EMBL" id="CAE6489716.1"/>
    </source>
</evidence>
<reference evidence="1" key="1">
    <citation type="submission" date="2021-02" db="EMBL/GenBank/DDBJ databases">
        <authorList>
            <person name="Han P."/>
        </authorList>
    </citation>
    <scope>NUCLEOTIDE SEQUENCE</scope>
    <source>
        <strain evidence="1">Candidatus Nitrosotenuis uzonensis 5A</strain>
    </source>
</reference>
<accession>A0A812F5F1</accession>
<protein>
    <submittedName>
        <fullName evidence="1">Uncharacterized protein</fullName>
    </submittedName>
</protein>